<sequence>MSIQFDPTKLPFRTTLIRQITKQHLTHINDVYWTHANSEGAIKGYFSNIITPKTGKDYRAILKTKENWEKGADDFSIWVRQNTILSAASVLEVYIVAACTVVFSACPELIDRSLLGINSVSFIKHVDRLPTGYRGMIKKRSKDPTKGTWSERIRKLEIKIGRVPSRVSSLVPQLQKLQDKRNRIAHSYGAEGELRRTPWEPNTAISAEEADILETFKVVDTVSKYLDRDLFGPLIGGYEIINEYHSWLCAQNQTYTRSIEELVLGFRKYLGQSFGQTPGSAYIKAMIEYYNDVPPP</sequence>
<gene>
    <name evidence="1" type="ORF">NO263_00700</name>
</gene>
<comment type="caution">
    <text evidence="1">The sequence shown here is derived from an EMBL/GenBank/DDBJ whole genome shotgun (WGS) entry which is preliminary data.</text>
</comment>
<proteinExistence type="predicted"/>
<name>A0ABT3K140_9PROT</name>
<evidence type="ECO:0000313" key="2">
    <source>
        <dbReference type="Proteomes" id="UP001526337"/>
    </source>
</evidence>
<organism evidence="1 2">
    <name type="scientific">Gluconacetobacter entanii</name>
    <dbReference type="NCBI Taxonomy" id="108528"/>
    <lineage>
        <taxon>Bacteria</taxon>
        <taxon>Pseudomonadati</taxon>
        <taxon>Pseudomonadota</taxon>
        <taxon>Alphaproteobacteria</taxon>
        <taxon>Acetobacterales</taxon>
        <taxon>Acetobacteraceae</taxon>
        <taxon>Gluconacetobacter</taxon>
    </lineage>
</organism>
<accession>A0ABT3K140</accession>
<evidence type="ECO:0008006" key="3">
    <source>
        <dbReference type="Google" id="ProtNLM"/>
    </source>
</evidence>
<dbReference type="EMBL" id="JANGSQ010000055">
    <property type="protein sequence ID" value="MCW4589115.1"/>
    <property type="molecule type" value="Genomic_DNA"/>
</dbReference>
<dbReference type="RefSeq" id="WP_171791530.1">
    <property type="nucleotide sequence ID" value="NZ_JABJWD010000112.1"/>
</dbReference>
<reference evidence="1 2" key="1">
    <citation type="submission" date="2022-07" db="EMBL/GenBank/DDBJ databases">
        <title>Genome stability of Gluconacetobacter entanii AV429.</title>
        <authorList>
            <person name="Trcek J."/>
            <person name="Cepec E."/>
        </authorList>
    </citation>
    <scope>NUCLEOTIDE SEQUENCE [LARGE SCALE GENOMIC DNA]</scope>
    <source>
        <strain evidence="1 2">AV429_2022</strain>
    </source>
</reference>
<protein>
    <recommendedName>
        <fullName evidence="3">RiboL-PSP-HEPN domain-containing protein</fullName>
    </recommendedName>
</protein>
<dbReference type="Proteomes" id="UP001526337">
    <property type="component" value="Unassembled WGS sequence"/>
</dbReference>
<evidence type="ECO:0000313" key="1">
    <source>
        <dbReference type="EMBL" id="MCW4589115.1"/>
    </source>
</evidence>
<keyword evidence="2" id="KW-1185">Reference proteome</keyword>